<accession>A0A9N8ZFF2</accession>
<dbReference type="AlphaFoldDB" id="A0A9N8ZFF2"/>
<reference evidence="1" key="1">
    <citation type="submission" date="2021-06" db="EMBL/GenBank/DDBJ databases">
        <authorList>
            <person name="Kallberg Y."/>
            <person name="Tangrot J."/>
            <person name="Rosling A."/>
        </authorList>
    </citation>
    <scope>NUCLEOTIDE SEQUENCE</scope>
    <source>
        <strain evidence="1">BR232B</strain>
    </source>
</reference>
<keyword evidence="2" id="KW-1185">Reference proteome</keyword>
<evidence type="ECO:0000313" key="2">
    <source>
        <dbReference type="Proteomes" id="UP000789739"/>
    </source>
</evidence>
<name>A0A9N8ZFF2_9GLOM</name>
<comment type="caution">
    <text evidence="1">The sequence shown here is derived from an EMBL/GenBank/DDBJ whole genome shotgun (WGS) entry which is preliminary data.</text>
</comment>
<dbReference type="Proteomes" id="UP000789739">
    <property type="component" value="Unassembled WGS sequence"/>
</dbReference>
<proteinExistence type="predicted"/>
<gene>
    <name evidence="1" type="ORF">PBRASI_LOCUS2070</name>
</gene>
<dbReference type="OrthoDB" id="10366740at2759"/>
<evidence type="ECO:0000313" key="1">
    <source>
        <dbReference type="EMBL" id="CAG8490338.1"/>
    </source>
</evidence>
<organism evidence="1 2">
    <name type="scientific">Paraglomus brasilianum</name>
    <dbReference type="NCBI Taxonomy" id="144538"/>
    <lineage>
        <taxon>Eukaryota</taxon>
        <taxon>Fungi</taxon>
        <taxon>Fungi incertae sedis</taxon>
        <taxon>Mucoromycota</taxon>
        <taxon>Glomeromycotina</taxon>
        <taxon>Glomeromycetes</taxon>
        <taxon>Paraglomerales</taxon>
        <taxon>Paraglomeraceae</taxon>
        <taxon>Paraglomus</taxon>
    </lineage>
</organism>
<dbReference type="EMBL" id="CAJVPI010000152">
    <property type="protein sequence ID" value="CAG8490338.1"/>
    <property type="molecule type" value="Genomic_DNA"/>
</dbReference>
<sequence length="143" mass="15855">METVGTLSNAPRSSINNATLLQIPSLVGRNSVVLLAQRKNPGFLVKRFSSISNRRIEIYEEEDEFVGGCCGLFRNLKFIRGEHESGALKSSTSSEYPKFNFLAGYGNRTDTVTTTKATKTIIEVEDVTQHAATWVTDVKLTCY</sequence>
<protein>
    <submittedName>
        <fullName evidence="1">1663_t:CDS:1</fullName>
    </submittedName>
</protein>